<evidence type="ECO:0000256" key="1">
    <source>
        <dbReference type="SAM" id="MobiDB-lite"/>
    </source>
</evidence>
<dbReference type="Proteomes" id="UP000828390">
    <property type="component" value="Unassembled WGS sequence"/>
</dbReference>
<feature type="compositionally biased region" description="Gly residues" evidence="1">
    <location>
        <begin position="31"/>
        <end position="44"/>
    </location>
</feature>
<evidence type="ECO:0000313" key="2">
    <source>
        <dbReference type="EMBL" id="KAH3798583.1"/>
    </source>
</evidence>
<comment type="caution">
    <text evidence="2">The sequence shown here is derived from an EMBL/GenBank/DDBJ whole genome shotgun (WGS) entry which is preliminary data.</text>
</comment>
<keyword evidence="3" id="KW-1185">Reference proteome</keyword>
<organism evidence="2 3">
    <name type="scientific">Dreissena polymorpha</name>
    <name type="common">Zebra mussel</name>
    <name type="synonym">Mytilus polymorpha</name>
    <dbReference type="NCBI Taxonomy" id="45954"/>
    <lineage>
        <taxon>Eukaryota</taxon>
        <taxon>Metazoa</taxon>
        <taxon>Spiralia</taxon>
        <taxon>Lophotrochozoa</taxon>
        <taxon>Mollusca</taxon>
        <taxon>Bivalvia</taxon>
        <taxon>Autobranchia</taxon>
        <taxon>Heteroconchia</taxon>
        <taxon>Euheterodonta</taxon>
        <taxon>Imparidentia</taxon>
        <taxon>Neoheterodontei</taxon>
        <taxon>Myida</taxon>
        <taxon>Dreissenoidea</taxon>
        <taxon>Dreissenidae</taxon>
        <taxon>Dreissena</taxon>
    </lineage>
</organism>
<sequence>MAGLGKQHWRWQLWWKRRRLAGVKIIITGAPSGGQSGPAAGGPSRGASFSGSGSNSGFFCGSTGGVAPYGPISGPVSGGPSGGGFFQDQLQAADSLAAVPVLQVQVLL</sequence>
<proteinExistence type="predicted"/>
<gene>
    <name evidence="2" type="ORF">DPMN_152183</name>
</gene>
<reference evidence="2" key="2">
    <citation type="submission" date="2020-11" db="EMBL/GenBank/DDBJ databases">
        <authorList>
            <person name="McCartney M.A."/>
            <person name="Auch B."/>
            <person name="Kono T."/>
            <person name="Mallez S."/>
            <person name="Becker A."/>
            <person name="Gohl D.M."/>
            <person name="Silverstein K.A.T."/>
            <person name="Koren S."/>
            <person name="Bechman K.B."/>
            <person name="Herman A."/>
            <person name="Abrahante J.E."/>
            <person name="Garbe J."/>
        </authorList>
    </citation>
    <scope>NUCLEOTIDE SEQUENCE</scope>
    <source>
        <strain evidence="2">Duluth1</strain>
        <tissue evidence="2">Whole animal</tissue>
    </source>
</reference>
<accession>A0A9D4FJY0</accession>
<dbReference type="AlphaFoldDB" id="A0A9D4FJY0"/>
<evidence type="ECO:0000313" key="3">
    <source>
        <dbReference type="Proteomes" id="UP000828390"/>
    </source>
</evidence>
<reference evidence="2" key="1">
    <citation type="journal article" date="2019" name="bioRxiv">
        <title>The Genome of the Zebra Mussel, Dreissena polymorpha: A Resource for Invasive Species Research.</title>
        <authorList>
            <person name="McCartney M.A."/>
            <person name="Auch B."/>
            <person name="Kono T."/>
            <person name="Mallez S."/>
            <person name="Zhang Y."/>
            <person name="Obille A."/>
            <person name="Becker A."/>
            <person name="Abrahante J.E."/>
            <person name="Garbe J."/>
            <person name="Badalamenti J.P."/>
            <person name="Herman A."/>
            <person name="Mangelson H."/>
            <person name="Liachko I."/>
            <person name="Sullivan S."/>
            <person name="Sone E.D."/>
            <person name="Koren S."/>
            <person name="Silverstein K.A.T."/>
            <person name="Beckman K.B."/>
            <person name="Gohl D.M."/>
        </authorList>
    </citation>
    <scope>NUCLEOTIDE SEQUENCE</scope>
    <source>
        <strain evidence="2">Duluth1</strain>
        <tissue evidence="2">Whole animal</tissue>
    </source>
</reference>
<feature type="region of interest" description="Disordered" evidence="1">
    <location>
        <begin position="29"/>
        <end position="51"/>
    </location>
</feature>
<protein>
    <submittedName>
        <fullName evidence="2">Uncharacterized protein</fullName>
    </submittedName>
</protein>
<dbReference type="EMBL" id="JAIWYP010000007">
    <property type="protein sequence ID" value="KAH3798583.1"/>
    <property type="molecule type" value="Genomic_DNA"/>
</dbReference>
<name>A0A9D4FJY0_DREPO</name>